<dbReference type="AlphaFoldDB" id="A0A9J6AZH5"/>
<sequence length="91" mass="9885">MGLWHSIHANAKDAAEKNGTLLCSLDAESRDSNNRSPLMPLRRRFFLSSLGQSTSGHGGSSVSMSLVNGKKDTTTLPLCRPLATTRWSHCD</sequence>
<organism evidence="1 2">
    <name type="scientific">Solanum commersonii</name>
    <name type="common">Commerson's wild potato</name>
    <name type="synonym">Commerson's nightshade</name>
    <dbReference type="NCBI Taxonomy" id="4109"/>
    <lineage>
        <taxon>Eukaryota</taxon>
        <taxon>Viridiplantae</taxon>
        <taxon>Streptophyta</taxon>
        <taxon>Embryophyta</taxon>
        <taxon>Tracheophyta</taxon>
        <taxon>Spermatophyta</taxon>
        <taxon>Magnoliopsida</taxon>
        <taxon>eudicotyledons</taxon>
        <taxon>Gunneridae</taxon>
        <taxon>Pentapetalae</taxon>
        <taxon>asterids</taxon>
        <taxon>lamiids</taxon>
        <taxon>Solanales</taxon>
        <taxon>Solanaceae</taxon>
        <taxon>Solanoideae</taxon>
        <taxon>Solaneae</taxon>
        <taxon>Solanum</taxon>
    </lineage>
</organism>
<evidence type="ECO:0000313" key="2">
    <source>
        <dbReference type="Proteomes" id="UP000824120"/>
    </source>
</evidence>
<name>A0A9J6AZH5_SOLCO</name>
<gene>
    <name evidence="1" type="ORF">H5410_001690</name>
</gene>
<comment type="caution">
    <text evidence="1">The sequence shown here is derived from an EMBL/GenBank/DDBJ whole genome shotgun (WGS) entry which is preliminary data.</text>
</comment>
<protein>
    <submittedName>
        <fullName evidence="1">Uncharacterized protein</fullName>
    </submittedName>
</protein>
<dbReference type="Proteomes" id="UP000824120">
    <property type="component" value="Chromosome 1"/>
</dbReference>
<evidence type="ECO:0000313" key="1">
    <source>
        <dbReference type="EMBL" id="KAG5629973.1"/>
    </source>
</evidence>
<keyword evidence="2" id="KW-1185">Reference proteome</keyword>
<accession>A0A9J6AZH5</accession>
<reference evidence="1 2" key="1">
    <citation type="submission" date="2020-09" db="EMBL/GenBank/DDBJ databases">
        <title>De no assembly of potato wild relative species, Solanum commersonii.</title>
        <authorList>
            <person name="Cho K."/>
        </authorList>
    </citation>
    <scope>NUCLEOTIDE SEQUENCE [LARGE SCALE GENOMIC DNA]</scope>
    <source>
        <strain evidence="1">LZ3.2</strain>
        <tissue evidence="1">Leaf</tissue>
    </source>
</reference>
<proteinExistence type="predicted"/>
<dbReference type="EMBL" id="JACXVP010000001">
    <property type="protein sequence ID" value="KAG5629973.1"/>
    <property type="molecule type" value="Genomic_DNA"/>
</dbReference>